<reference evidence="12" key="1">
    <citation type="submission" date="2017-06" db="EMBL/GenBank/DDBJ databases">
        <authorList>
            <person name="Varghese N."/>
            <person name="Submissions S."/>
        </authorList>
    </citation>
    <scope>NUCLEOTIDE SEQUENCE [LARGE SCALE GENOMIC DNA]</scope>
    <source>
        <strain evidence="12">JCM 23211</strain>
    </source>
</reference>
<keyword evidence="7" id="KW-0067">ATP-binding</keyword>
<dbReference type="Proteomes" id="UP000198327">
    <property type="component" value="Unassembled WGS sequence"/>
</dbReference>
<dbReference type="GO" id="GO:0005576">
    <property type="term" value="C:extracellular region"/>
    <property type="evidence" value="ECO:0007669"/>
    <property type="project" value="TreeGrafter"/>
</dbReference>
<dbReference type="AlphaFoldDB" id="A0A239MP64"/>
<keyword evidence="12" id="KW-1185">Reference proteome</keyword>
<dbReference type="PANTHER" id="PTHR40765:SF2">
    <property type="entry name" value="ESX-2 SECRETION SYSTEM ATPASE ECCB2"/>
    <property type="match status" value="1"/>
</dbReference>
<evidence type="ECO:0000256" key="9">
    <source>
        <dbReference type="ARBA" id="ARBA00023136"/>
    </source>
</evidence>
<dbReference type="InterPro" id="IPR042485">
    <property type="entry name" value="T7SS_EccB_R3"/>
</dbReference>
<name>A0A239MP64_9NOCA</name>
<keyword evidence="9 10" id="KW-0472">Membrane</keyword>
<dbReference type="OrthoDB" id="3847604at2"/>
<keyword evidence="4 10" id="KW-0812">Transmembrane</keyword>
<dbReference type="STRING" id="398843.A3K89_14085"/>
<dbReference type="InterPro" id="IPR007795">
    <property type="entry name" value="T7SS_EccB"/>
</dbReference>
<feature type="transmembrane region" description="Helical" evidence="10">
    <location>
        <begin position="43"/>
        <end position="64"/>
    </location>
</feature>
<evidence type="ECO:0000256" key="5">
    <source>
        <dbReference type="ARBA" id="ARBA00022741"/>
    </source>
</evidence>
<evidence type="ECO:0000256" key="6">
    <source>
        <dbReference type="ARBA" id="ARBA00022801"/>
    </source>
</evidence>
<proteinExistence type="inferred from homology"/>
<evidence type="ECO:0000256" key="1">
    <source>
        <dbReference type="ARBA" id="ARBA00004162"/>
    </source>
</evidence>
<protein>
    <submittedName>
        <fullName evidence="11">Type VII secretion protein EccB</fullName>
    </submittedName>
</protein>
<evidence type="ECO:0000256" key="8">
    <source>
        <dbReference type="ARBA" id="ARBA00022989"/>
    </source>
</evidence>
<dbReference type="GO" id="GO:0005886">
    <property type="term" value="C:plasma membrane"/>
    <property type="evidence" value="ECO:0007669"/>
    <property type="project" value="UniProtKB-SubCell"/>
</dbReference>
<evidence type="ECO:0000256" key="10">
    <source>
        <dbReference type="SAM" id="Phobius"/>
    </source>
</evidence>
<evidence type="ECO:0000256" key="7">
    <source>
        <dbReference type="ARBA" id="ARBA00022840"/>
    </source>
</evidence>
<dbReference type="NCBIfam" id="TIGR03919">
    <property type="entry name" value="T7SS_EccB"/>
    <property type="match status" value="1"/>
</dbReference>
<evidence type="ECO:0000313" key="11">
    <source>
        <dbReference type="EMBL" id="SNT44511.1"/>
    </source>
</evidence>
<keyword evidence="3" id="KW-1003">Cell membrane</keyword>
<dbReference type="RefSeq" id="WP_089251438.1">
    <property type="nucleotide sequence ID" value="NZ_FZOW01000020.1"/>
</dbReference>
<gene>
    <name evidence="11" type="ORF">SAMN05421642_12058</name>
</gene>
<comment type="subcellular location">
    <subcellularLocation>
        <location evidence="1">Cell membrane</location>
        <topology evidence="1">Single-pass membrane protein</topology>
    </subcellularLocation>
</comment>
<organism evidence="11 12">
    <name type="scientific">Rhodococcoides kyotonense</name>
    <dbReference type="NCBI Taxonomy" id="398843"/>
    <lineage>
        <taxon>Bacteria</taxon>
        <taxon>Bacillati</taxon>
        <taxon>Actinomycetota</taxon>
        <taxon>Actinomycetes</taxon>
        <taxon>Mycobacteriales</taxon>
        <taxon>Nocardiaceae</taxon>
        <taxon>Rhodococcoides</taxon>
    </lineage>
</organism>
<keyword evidence="8 10" id="KW-1133">Transmembrane helix</keyword>
<dbReference type="GO" id="GO:0005524">
    <property type="term" value="F:ATP binding"/>
    <property type="evidence" value="ECO:0007669"/>
    <property type="project" value="UniProtKB-KW"/>
</dbReference>
<dbReference type="PANTHER" id="PTHR40765">
    <property type="entry name" value="ESX-2 SECRETION SYSTEM ATPASE ECCB2"/>
    <property type="match status" value="1"/>
</dbReference>
<keyword evidence="6" id="KW-0378">Hydrolase</keyword>
<evidence type="ECO:0000313" key="12">
    <source>
        <dbReference type="Proteomes" id="UP000198327"/>
    </source>
</evidence>
<keyword evidence="5" id="KW-0547">Nucleotide-binding</keyword>
<sequence length="483" mass="49659">MAATPTTKWQVGGYRFLVRRMEHALVRRDVRMSHDPMRSQSRALSVGVVIACIGLAGCAALALLRPQDKIGDSTIVVAKGSGAMFVRVDESFHPVLNLASARLIVGRPETPTIVAESELDGRPRGSLVGIPGAPSALPQDDDAAAQAWSVCDTLGSTGGVTATTVIVGDPLYSNETAPLSEDEAFLWQTSDGTFLVYGGVRARIDLGNRAVVRALGLDDAVPSSVSPGVADAIPVAPPITPPFIPRAGELPSYPLAGKTIGSVVKVSGVDVRYYVVLENGIQSITESTAQLITFADSQGNQQIDSLSPDVLSQAPTVANLAVETFPVVAPSIVDTETAPVGCVTWVPMSATDGGPTARIVTSAGSALPLAAEAQPVRLAQADGGGPAADAVYLAPGSGGFVRTTGIEPNSTRRDASFFVADTGVRFGVPDAESATALGLVTPVDAPWQIVELLGIGPVLSRSAALTAHDGVDPNPNAAALPVK</sequence>
<comment type="similarity">
    <text evidence="2">Belongs to the EccB family.</text>
</comment>
<dbReference type="EMBL" id="FZOW01000020">
    <property type="protein sequence ID" value="SNT44511.1"/>
    <property type="molecule type" value="Genomic_DNA"/>
</dbReference>
<dbReference type="GO" id="GO:0016787">
    <property type="term" value="F:hydrolase activity"/>
    <property type="evidence" value="ECO:0007669"/>
    <property type="project" value="UniProtKB-KW"/>
</dbReference>
<evidence type="ECO:0000256" key="3">
    <source>
        <dbReference type="ARBA" id="ARBA00022475"/>
    </source>
</evidence>
<evidence type="ECO:0000256" key="2">
    <source>
        <dbReference type="ARBA" id="ARBA00008149"/>
    </source>
</evidence>
<dbReference type="Gene3D" id="3.30.2390.20">
    <property type="entry name" value="Type VII secretion system EccB, repeat 1 domain"/>
    <property type="match status" value="1"/>
</dbReference>
<dbReference type="InterPro" id="IPR044857">
    <property type="entry name" value="T7SS_EccB_R1"/>
</dbReference>
<dbReference type="Gene3D" id="2.40.50.910">
    <property type="entry name" value="Type VII secretion system EccB, repeat 3 domain"/>
    <property type="match status" value="1"/>
</dbReference>
<dbReference type="Pfam" id="PF05108">
    <property type="entry name" value="T7SS_ESX1_EccB"/>
    <property type="match status" value="1"/>
</dbReference>
<evidence type="ECO:0000256" key="4">
    <source>
        <dbReference type="ARBA" id="ARBA00022692"/>
    </source>
</evidence>
<accession>A0A239MP64</accession>